<dbReference type="SUPFAM" id="SSF46689">
    <property type="entry name" value="Homeodomain-like"/>
    <property type="match status" value="1"/>
</dbReference>
<dbReference type="PRINTS" id="PR00455">
    <property type="entry name" value="HTHTETR"/>
</dbReference>
<keyword evidence="7" id="KW-1185">Reference proteome</keyword>
<dbReference type="PANTHER" id="PTHR30055:SF234">
    <property type="entry name" value="HTH-TYPE TRANSCRIPTIONAL REGULATOR BETI"/>
    <property type="match status" value="1"/>
</dbReference>
<reference evidence="6 7" key="1">
    <citation type="submission" date="2021-03" db="EMBL/GenBank/DDBJ databases">
        <authorList>
            <person name="Peeters C."/>
        </authorList>
    </citation>
    <scope>NUCLEOTIDE SEQUENCE [LARGE SCALE GENOMIC DNA]</scope>
    <source>
        <strain evidence="6 7">LMG 26411</strain>
    </source>
</reference>
<dbReference type="Gene3D" id="1.10.357.10">
    <property type="entry name" value="Tetracycline Repressor, domain 2"/>
    <property type="match status" value="1"/>
</dbReference>
<protein>
    <recommendedName>
        <fullName evidence="5">HTH tetR-type domain-containing protein</fullName>
    </recommendedName>
</protein>
<comment type="caution">
    <text evidence="6">The sequence shown here is derived from an EMBL/GenBank/DDBJ whole genome shotgun (WGS) entry which is preliminary data.</text>
</comment>
<feature type="domain" description="HTH tetR-type" evidence="5">
    <location>
        <begin position="10"/>
        <end position="70"/>
    </location>
</feature>
<dbReference type="Proteomes" id="UP000672657">
    <property type="component" value="Unassembled WGS sequence"/>
</dbReference>
<dbReference type="InterPro" id="IPR050109">
    <property type="entry name" value="HTH-type_TetR-like_transc_reg"/>
</dbReference>
<evidence type="ECO:0000313" key="6">
    <source>
        <dbReference type="EMBL" id="CAG2160081.1"/>
    </source>
</evidence>
<dbReference type="PROSITE" id="PS50977">
    <property type="entry name" value="HTH_TETR_2"/>
    <property type="match status" value="1"/>
</dbReference>
<organism evidence="6 7">
    <name type="scientific">Cupriavidus numazuensis</name>
    <dbReference type="NCBI Taxonomy" id="221992"/>
    <lineage>
        <taxon>Bacteria</taxon>
        <taxon>Pseudomonadati</taxon>
        <taxon>Pseudomonadota</taxon>
        <taxon>Betaproteobacteria</taxon>
        <taxon>Burkholderiales</taxon>
        <taxon>Burkholderiaceae</taxon>
        <taxon>Cupriavidus</taxon>
    </lineage>
</organism>
<dbReference type="InterPro" id="IPR009057">
    <property type="entry name" value="Homeodomain-like_sf"/>
</dbReference>
<name>A0ABM8TUG9_9BURK</name>
<gene>
    <name evidence="6" type="ORF">LMG26411_07206</name>
</gene>
<keyword evidence="1" id="KW-0805">Transcription regulation</keyword>
<evidence type="ECO:0000256" key="3">
    <source>
        <dbReference type="ARBA" id="ARBA00023163"/>
    </source>
</evidence>
<evidence type="ECO:0000313" key="7">
    <source>
        <dbReference type="Proteomes" id="UP000672657"/>
    </source>
</evidence>
<proteinExistence type="predicted"/>
<evidence type="ECO:0000256" key="4">
    <source>
        <dbReference type="PROSITE-ProRule" id="PRU00335"/>
    </source>
</evidence>
<dbReference type="PANTHER" id="PTHR30055">
    <property type="entry name" value="HTH-TYPE TRANSCRIPTIONAL REGULATOR RUTR"/>
    <property type="match status" value="1"/>
</dbReference>
<evidence type="ECO:0000259" key="5">
    <source>
        <dbReference type="PROSITE" id="PS50977"/>
    </source>
</evidence>
<dbReference type="EMBL" id="CAJPVI010000071">
    <property type="protein sequence ID" value="CAG2160081.1"/>
    <property type="molecule type" value="Genomic_DNA"/>
</dbReference>
<sequence length="208" mass="22527">MGRRRREDAAVTRERVLASAWQVIRERGAHCVTLEEVARTIGMTRGAIYGHFRSRAELFSALLSSAEAEISLRLARCDADAPGQLERLLAALLDGDALAPHANLLSAVVQHRCTEDCELCPLRAHVQQRAEYACERLRAWLPDPQRANLLVAHLWGLLSAQSLSLAPSSLAHCAAPLARLYAGADLLLASPQCAAVATAARAPVRDTP</sequence>
<dbReference type="InterPro" id="IPR001647">
    <property type="entry name" value="HTH_TetR"/>
</dbReference>
<feature type="DNA-binding region" description="H-T-H motif" evidence="4">
    <location>
        <begin position="33"/>
        <end position="52"/>
    </location>
</feature>
<keyword evidence="3" id="KW-0804">Transcription</keyword>
<accession>A0ABM8TUG9</accession>
<dbReference type="Pfam" id="PF00440">
    <property type="entry name" value="TetR_N"/>
    <property type="match status" value="1"/>
</dbReference>
<evidence type="ECO:0000256" key="1">
    <source>
        <dbReference type="ARBA" id="ARBA00023015"/>
    </source>
</evidence>
<dbReference type="RefSeq" id="WP_211957969.1">
    <property type="nucleotide sequence ID" value="NZ_CAJPVI010000071.1"/>
</dbReference>
<evidence type="ECO:0000256" key="2">
    <source>
        <dbReference type="ARBA" id="ARBA00023125"/>
    </source>
</evidence>
<keyword evidence="2 4" id="KW-0238">DNA-binding</keyword>